<evidence type="ECO:0000256" key="1">
    <source>
        <dbReference type="ARBA" id="ARBA00023015"/>
    </source>
</evidence>
<evidence type="ECO:0000313" key="6">
    <source>
        <dbReference type="Proteomes" id="UP001589609"/>
    </source>
</evidence>
<dbReference type="PROSITE" id="PS00041">
    <property type="entry name" value="HTH_ARAC_FAMILY_1"/>
    <property type="match status" value="1"/>
</dbReference>
<dbReference type="Pfam" id="PF12833">
    <property type="entry name" value="HTH_18"/>
    <property type="match status" value="1"/>
</dbReference>
<evidence type="ECO:0000256" key="3">
    <source>
        <dbReference type="ARBA" id="ARBA00023163"/>
    </source>
</evidence>
<dbReference type="EMBL" id="JBHMAF010000194">
    <property type="protein sequence ID" value="MFB9761525.1"/>
    <property type="molecule type" value="Genomic_DNA"/>
</dbReference>
<gene>
    <name evidence="5" type="ORF">ACFFMS_25100</name>
</gene>
<comment type="caution">
    <text evidence="5">The sequence shown here is derived from an EMBL/GenBank/DDBJ whole genome shotgun (WGS) entry which is preliminary data.</text>
</comment>
<dbReference type="SUPFAM" id="SSF46689">
    <property type="entry name" value="Homeodomain-like"/>
    <property type="match status" value="2"/>
</dbReference>
<dbReference type="Pfam" id="PF02311">
    <property type="entry name" value="AraC_binding"/>
    <property type="match status" value="1"/>
</dbReference>
<dbReference type="InterPro" id="IPR009057">
    <property type="entry name" value="Homeodomain-like_sf"/>
</dbReference>
<dbReference type="Gene3D" id="1.10.10.60">
    <property type="entry name" value="Homeodomain-like"/>
    <property type="match status" value="2"/>
</dbReference>
<dbReference type="InterPro" id="IPR018060">
    <property type="entry name" value="HTH_AraC"/>
</dbReference>
<evidence type="ECO:0000259" key="4">
    <source>
        <dbReference type="PROSITE" id="PS01124"/>
    </source>
</evidence>
<dbReference type="Proteomes" id="UP001589609">
    <property type="component" value="Unassembled WGS sequence"/>
</dbReference>
<dbReference type="Gene3D" id="2.60.120.10">
    <property type="entry name" value="Jelly Rolls"/>
    <property type="match status" value="1"/>
</dbReference>
<dbReference type="SUPFAM" id="SSF51215">
    <property type="entry name" value="Regulatory protein AraC"/>
    <property type="match status" value="1"/>
</dbReference>
<keyword evidence="3" id="KW-0804">Transcription</keyword>
<keyword evidence="1" id="KW-0805">Transcription regulation</keyword>
<dbReference type="InterPro" id="IPR014710">
    <property type="entry name" value="RmlC-like_jellyroll"/>
</dbReference>
<dbReference type="CDD" id="cd02208">
    <property type="entry name" value="cupin_RmlC-like"/>
    <property type="match status" value="1"/>
</dbReference>
<name>A0ABV5WMI4_9BACI</name>
<evidence type="ECO:0000256" key="2">
    <source>
        <dbReference type="ARBA" id="ARBA00023125"/>
    </source>
</evidence>
<dbReference type="SMART" id="SM00342">
    <property type="entry name" value="HTH_ARAC"/>
    <property type="match status" value="1"/>
</dbReference>
<dbReference type="InterPro" id="IPR037923">
    <property type="entry name" value="HTH-like"/>
</dbReference>
<accession>A0ABV5WMI4</accession>
<keyword evidence="6" id="KW-1185">Reference proteome</keyword>
<feature type="domain" description="HTH araC/xylS-type" evidence="4">
    <location>
        <begin position="188"/>
        <end position="286"/>
    </location>
</feature>
<dbReference type="InterPro" id="IPR018062">
    <property type="entry name" value="HTH_AraC-typ_CS"/>
</dbReference>
<reference evidence="5 6" key="1">
    <citation type="submission" date="2024-09" db="EMBL/GenBank/DDBJ databases">
        <authorList>
            <person name="Sun Q."/>
            <person name="Mori K."/>
        </authorList>
    </citation>
    <scope>NUCLEOTIDE SEQUENCE [LARGE SCALE GENOMIC DNA]</scope>
    <source>
        <strain evidence="5 6">JCM 11201</strain>
    </source>
</reference>
<sequence>MNIGTAIYTLQKGAAYLPGDEASFRVYYWGAHPNHQDNPIHKHSFVEICYVMDGSGLYLEDGTDYTLKEGTFFCSRPGKLHRIHKGQNLSLLWVGFEIDEGASTEEAIHLFRRLAETSDFHIEDATQSPAALLWKTLLGHASHPCPDVLLRSLGYSLLLSLQVLFCPMSIVDERKHLHSHSSANKLIQQAQLFIQDNLAQPLSLTDVAQYLHISPRHLSRLFSENLGVPFTSFVRKERVRASAEMLRSTNLAIKTISEATGFSSVYYFTAVFSEETSVAPGEYRKLNQLQKE</sequence>
<protein>
    <submittedName>
        <fullName evidence="5">Helix-turn-helix domain-containing protein</fullName>
    </submittedName>
</protein>
<proteinExistence type="predicted"/>
<dbReference type="InterPro" id="IPR003313">
    <property type="entry name" value="AraC-bd"/>
</dbReference>
<keyword evidence="2" id="KW-0238">DNA-binding</keyword>
<dbReference type="RefSeq" id="WP_379951685.1">
    <property type="nucleotide sequence ID" value="NZ_JBHMAF010000194.1"/>
</dbReference>
<dbReference type="PANTHER" id="PTHR43280">
    <property type="entry name" value="ARAC-FAMILY TRANSCRIPTIONAL REGULATOR"/>
    <property type="match status" value="1"/>
</dbReference>
<organism evidence="5 6">
    <name type="scientific">Ectobacillus funiculus</name>
    <dbReference type="NCBI Taxonomy" id="137993"/>
    <lineage>
        <taxon>Bacteria</taxon>
        <taxon>Bacillati</taxon>
        <taxon>Bacillota</taxon>
        <taxon>Bacilli</taxon>
        <taxon>Bacillales</taxon>
        <taxon>Bacillaceae</taxon>
        <taxon>Ectobacillus</taxon>
    </lineage>
</organism>
<dbReference type="PANTHER" id="PTHR43280:SF28">
    <property type="entry name" value="HTH-TYPE TRANSCRIPTIONAL ACTIVATOR RHAS"/>
    <property type="match status" value="1"/>
</dbReference>
<evidence type="ECO:0000313" key="5">
    <source>
        <dbReference type="EMBL" id="MFB9761525.1"/>
    </source>
</evidence>
<dbReference type="PROSITE" id="PS01124">
    <property type="entry name" value="HTH_ARAC_FAMILY_2"/>
    <property type="match status" value="1"/>
</dbReference>